<organism evidence="9 10">
    <name type="scientific">Drosophila mauritiana</name>
    <name type="common">Fruit fly</name>
    <dbReference type="NCBI Taxonomy" id="7226"/>
    <lineage>
        <taxon>Eukaryota</taxon>
        <taxon>Metazoa</taxon>
        <taxon>Ecdysozoa</taxon>
        <taxon>Arthropoda</taxon>
        <taxon>Hexapoda</taxon>
        <taxon>Insecta</taxon>
        <taxon>Pterygota</taxon>
        <taxon>Neoptera</taxon>
        <taxon>Endopterygota</taxon>
        <taxon>Diptera</taxon>
        <taxon>Brachycera</taxon>
        <taxon>Muscomorpha</taxon>
        <taxon>Ephydroidea</taxon>
        <taxon>Drosophilidae</taxon>
        <taxon>Drosophila</taxon>
        <taxon>Sophophora</taxon>
    </lineage>
</organism>
<evidence type="ECO:0000256" key="6">
    <source>
        <dbReference type="ARBA" id="ARBA00023242"/>
    </source>
</evidence>
<dbReference type="PANTHER" id="PTHR24406">
    <property type="entry name" value="TRANSCRIPTIONAL REPRESSOR CTCFL-RELATED"/>
    <property type="match status" value="1"/>
</dbReference>
<evidence type="ECO:0000256" key="3">
    <source>
        <dbReference type="ARBA" id="ARBA00022737"/>
    </source>
</evidence>
<feature type="domain" description="C2H2-type" evidence="8">
    <location>
        <begin position="41"/>
        <end position="69"/>
    </location>
</feature>
<dbReference type="Gene3D" id="3.30.160.60">
    <property type="entry name" value="Classic Zinc Finger"/>
    <property type="match status" value="1"/>
</dbReference>
<reference evidence="10" key="1">
    <citation type="submission" date="2025-08" db="UniProtKB">
        <authorList>
            <consortium name="RefSeq"/>
        </authorList>
    </citation>
    <scope>IDENTIFICATION</scope>
    <source>
        <strain evidence="10">Mau12</strain>
        <tissue evidence="10">Whole Body</tissue>
    </source>
</reference>
<sequence>METALDQVQLSCLLCEQTFDATEKLDEHLQIHFPQPVSTGQTCDLCGRAMRSSLELHQHYKRYHEAHVPNTEGHFQCQLCEKVFLLQDHLKVHVKIEHATDGYQPDEKSLDWQHHTPKSLDTTNDYKLDPILCPPPKKKYPPRSPFFNPNLWLGADNSFM</sequence>
<keyword evidence="9" id="KW-1185">Reference proteome</keyword>
<evidence type="ECO:0000313" key="9">
    <source>
        <dbReference type="Proteomes" id="UP000515162"/>
    </source>
</evidence>
<evidence type="ECO:0000256" key="1">
    <source>
        <dbReference type="ARBA" id="ARBA00004123"/>
    </source>
</evidence>
<dbReference type="PROSITE" id="PS50157">
    <property type="entry name" value="ZINC_FINGER_C2H2_2"/>
    <property type="match status" value="3"/>
</dbReference>
<evidence type="ECO:0000256" key="7">
    <source>
        <dbReference type="PROSITE-ProRule" id="PRU00042"/>
    </source>
</evidence>
<evidence type="ECO:0000259" key="8">
    <source>
        <dbReference type="PROSITE" id="PS50157"/>
    </source>
</evidence>
<evidence type="ECO:0000256" key="4">
    <source>
        <dbReference type="ARBA" id="ARBA00022771"/>
    </source>
</evidence>
<accession>A0A6P8J882</accession>
<name>A0A6P8J882_DROMA</name>
<dbReference type="RefSeq" id="XP_033151932.1">
    <property type="nucleotide sequence ID" value="XM_033296041.1"/>
</dbReference>
<keyword evidence="5" id="KW-0862">Zinc</keyword>
<feature type="domain" description="C2H2-type" evidence="8">
    <location>
        <begin position="10"/>
        <end position="32"/>
    </location>
</feature>
<dbReference type="SUPFAM" id="SSF57667">
    <property type="entry name" value="beta-beta-alpha zinc fingers"/>
    <property type="match status" value="1"/>
</dbReference>
<evidence type="ECO:0000256" key="5">
    <source>
        <dbReference type="ARBA" id="ARBA00022833"/>
    </source>
</evidence>
<feature type="domain" description="C2H2-type" evidence="8">
    <location>
        <begin position="75"/>
        <end position="103"/>
    </location>
</feature>
<keyword evidence="4 7" id="KW-0863">Zinc-finger</keyword>
<comment type="subcellular location">
    <subcellularLocation>
        <location evidence="1">Nucleus</location>
    </subcellularLocation>
</comment>
<dbReference type="GeneID" id="117135658"/>
<dbReference type="Pfam" id="PF00096">
    <property type="entry name" value="zf-C2H2"/>
    <property type="match status" value="1"/>
</dbReference>
<dbReference type="InterPro" id="IPR036236">
    <property type="entry name" value="Znf_C2H2_sf"/>
</dbReference>
<evidence type="ECO:0000313" key="10">
    <source>
        <dbReference type="RefSeq" id="XP_033151932.1"/>
    </source>
</evidence>
<dbReference type="InterPro" id="IPR050888">
    <property type="entry name" value="ZnF_C2H2-type_TF"/>
</dbReference>
<keyword evidence="6" id="KW-0539">Nucleus</keyword>
<dbReference type="SMART" id="SM00355">
    <property type="entry name" value="ZnF_C2H2"/>
    <property type="match status" value="3"/>
</dbReference>
<dbReference type="GO" id="GO:0008270">
    <property type="term" value="F:zinc ion binding"/>
    <property type="evidence" value="ECO:0007669"/>
    <property type="project" value="UniProtKB-KW"/>
</dbReference>
<gene>
    <name evidence="10" type="primary">LOC117135658</name>
</gene>
<keyword evidence="2" id="KW-0479">Metal-binding</keyword>
<evidence type="ECO:0000256" key="2">
    <source>
        <dbReference type="ARBA" id="ARBA00022723"/>
    </source>
</evidence>
<protein>
    <submittedName>
        <fullName evidence="10">Uncharacterized zinc finger protein CG12744</fullName>
    </submittedName>
</protein>
<keyword evidence="3" id="KW-0677">Repeat</keyword>
<dbReference type="InterPro" id="IPR013087">
    <property type="entry name" value="Znf_C2H2_type"/>
</dbReference>
<proteinExistence type="predicted"/>
<dbReference type="Proteomes" id="UP000515162">
    <property type="component" value="Chromosome 2R"/>
</dbReference>
<dbReference type="GO" id="GO:0005634">
    <property type="term" value="C:nucleus"/>
    <property type="evidence" value="ECO:0007669"/>
    <property type="project" value="UniProtKB-SubCell"/>
</dbReference>
<dbReference type="PROSITE" id="PS00028">
    <property type="entry name" value="ZINC_FINGER_C2H2_1"/>
    <property type="match status" value="3"/>
</dbReference>
<dbReference type="AlphaFoldDB" id="A0A6P8J882"/>